<evidence type="ECO:0000256" key="1">
    <source>
        <dbReference type="SAM" id="Phobius"/>
    </source>
</evidence>
<gene>
    <name evidence="2" type="ORF">ABLV49_00515</name>
</gene>
<feature type="transmembrane region" description="Helical" evidence="1">
    <location>
        <begin position="68"/>
        <end position="89"/>
    </location>
</feature>
<protein>
    <submittedName>
        <fullName evidence="2">Uncharacterized protein</fullName>
    </submittedName>
</protein>
<dbReference type="EMBL" id="CP157675">
    <property type="protein sequence ID" value="XBP70357.1"/>
    <property type="molecule type" value="Genomic_DNA"/>
</dbReference>
<evidence type="ECO:0000313" key="2">
    <source>
        <dbReference type="EMBL" id="XBP70357.1"/>
    </source>
</evidence>
<dbReference type="AlphaFoldDB" id="A0AAU7LRY1"/>
<keyword evidence="1" id="KW-0472">Membrane</keyword>
<proteinExistence type="predicted"/>
<feature type="transmembrane region" description="Helical" evidence="1">
    <location>
        <begin position="38"/>
        <end position="56"/>
    </location>
</feature>
<dbReference type="RefSeq" id="WP_349279662.1">
    <property type="nucleotide sequence ID" value="NZ_CBCSCU010000013.1"/>
</dbReference>
<keyword evidence="1" id="KW-1133">Transmembrane helix</keyword>
<reference evidence="2" key="1">
    <citation type="submission" date="2024-05" db="EMBL/GenBank/DDBJ databases">
        <authorList>
            <person name="Bunk B."/>
            <person name="Swiderski J."/>
            <person name="Sproer C."/>
            <person name="Thiel V."/>
        </authorList>
    </citation>
    <scope>NUCLEOTIDE SEQUENCE</scope>
    <source>
        <strain evidence="2">DSM 17735</strain>
    </source>
</reference>
<organism evidence="2">
    <name type="scientific">Polaromonas hydrogenivorans</name>
    <dbReference type="NCBI Taxonomy" id="335476"/>
    <lineage>
        <taxon>Bacteria</taxon>
        <taxon>Pseudomonadati</taxon>
        <taxon>Pseudomonadota</taxon>
        <taxon>Betaproteobacteria</taxon>
        <taxon>Burkholderiales</taxon>
        <taxon>Comamonadaceae</taxon>
        <taxon>Polaromonas</taxon>
    </lineage>
</organism>
<name>A0AAU7LRY1_9BURK</name>
<accession>A0AAU7LRY1</accession>
<keyword evidence="1" id="KW-0812">Transmembrane</keyword>
<sequence>MTHFINNPYSDHHHGADRVEAVMDAAQHLPEGIAGKRGVALLLGSAMAAAVMAVAYEVMDSADESHLLMIWVGLWLALFALLAFFAGALRTTGMRFKSSLDDWSRSIAEARADQRLWAMAKADSRVMADLQMAITRSEVQAEANAVPAATARAERALKSRSYSILRAYERHYL</sequence>